<sequence length="178" mass="19890">MAHIQLNCVNDCLNELAETLDIDAPCANTPLGCLALRNLDSEAMYALTVCVSPEVITKCICHDNLKHKSDLVFVGKYLKVRQWDDLDKSVCGCPKYFYDWEPLLSMCIYNGYRIWSRIQQECQDNIEEEEDAVIAEVATRNNAQKRKEKASGSQITLGALPITPSRVTSPDTAITTAT</sequence>
<comment type="caution">
    <text evidence="1">The sequence shown here is derived from an EMBL/GenBank/DDBJ whole genome shotgun (WGS) entry which is preliminary data.</text>
</comment>
<keyword evidence="2" id="KW-1185">Reference proteome</keyword>
<feature type="non-terminal residue" evidence="1">
    <location>
        <position position="178"/>
    </location>
</feature>
<name>A0ABR3EZR9_9AGAR</name>
<protein>
    <submittedName>
        <fullName evidence="1">Uncharacterized protein</fullName>
    </submittedName>
</protein>
<evidence type="ECO:0000313" key="1">
    <source>
        <dbReference type="EMBL" id="KAL0568429.1"/>
    </source>
</evidence>
<accession>A0ABR3EZR9</accession>
<dbReference type="EMBL" id="JBAHYK010001342">
    <property type="protein sequence ID" value="KAL0568429.1"/>
    <property type="molecule type" value="Genomic_DNA"/>
</dbReference>
<organism evidence="1 2">
    <name type="scientific">Marasmius crinis-equi</name>
    <dbReference type="NCBI Taxonomy" id="585013"/>
    <lineage>
        <taxon>Eukaryota</taxon>
        <taxon>Fungi</taxon>
        <taxon>Dikarya</taxon>
        <taxon>Basidiomycota</taxon>
        <taxon>Agaricomycotina</taxon>
        <taxon>Agaricomycetes</taxon>
        <taxon>Agaricomycetidae</taxon>
        <taxon>Agaricales</taxon>
        <taxon>Marasmiineae</taxon>
        <taxon>Marasmiaceae</taxon>
        <taxon>Marasmius</taxon>
    </lineage>
</organism>
<evidence type="ECO:0000313" key="2">
    <source>
        <dbReference type="Proteomes" id="UP001465976"/>
    </source>
</evidence>
<gene>
    <name evidence="1" type="ORF">V5O48_013557</name>
</gene>
<reference evidence="1 2" key="1">
    <citation type="submission" date="2024-02" db="EMBL/GenBank/DDBJ databases">
        <title>A draft genome for the cacao thread blight pathogen Marasmius crinis-equi.</title>
        <authorList>
            <person name="Cohen S.P."/>
            <person name="Baruah I.K."/>
            <person name="Amoako-Attah I."/>
            <person name="Bukari Y."/>
            <person name="Meinhardt L.W."/>
            <person name="Bailey B.A."/>
        </authorList>
    </citation>
    <scope>NUCLEOTIDE SEQUENCE [LARGE SCALE GENOMIC DNA]</scope>
    <source>
        <strain evidence="1 2">GH-76</strain>
    </source>
</reference>
<proteinExistence type="predicted"/>
<dbReference type="Proteomes" id="UP001465976">
    <property type="component" value="Unassembled WGS sequence"/>
</dbReference>